<reference evidence="2 3" key="2">
    <citation type="submission" date="2024-05" db="EMBL/GenBank/DDBJ databases">
        <authorList>
            <person name="Chen Y."/>
            <person name="Shah S."/>
            <person name="Dougan E. K."/>
            <person name="Thang M."/>
            <person name="Chan C."/>
        </authorList>
    </citation>
    <scope>NUCLEOTIDE SEQUENCE [LARGE SCALE GENOMIC DNA]</scope>
</reference>
<dbReference type="Proteomes" id="UP001152797">
    <property type="component" value="Unassembled WGS sequence"/>
</dbReference>
<gene>
    <name evidence="1" type="ORF">C1SCF055_LOCUS7666</name>
</gene>
<keyword evidence="3" id="KW-1185">Reference proteome</keyword>
<reference evidence="1" key="1">
    <citation type="submission" date="2022-10" db="EMBL/GenBank/DDBJ databases">
        <authorList>
            <person name="Chen Y."/>
            <person name="Dougan E. K."/>
            <person name="Chan C."/>
            <person name="Rhodes N."/>
            <person name="Thang M."/>
        </authorList>
    </citation>
    <scope>NUCLEOTIDE SEQUENCE</scope>
</reference>
<evidence type="ECO:0000313" key="3">
    <source>
        <dbReference type="Proteomes" id="UP001152797"/>
    </source>
</evidence>
<sequence>MVTPVREVQAAAAAVSSVPAPAVSPASAVKAATSVSQDPVRPAGLAVGTGLVGQMGGSQGVVDPAVLAVEEIRKRVMREAEEQYVPTGGSSLTEALRNLELPKLPAPGSQDASLQFGDWMTAVYPIMCDVAGSAKEWWTQTVSTVEHHYVQWLSAAPLEKLRMKPEAPRLVEQFARLEQTGISMLFGCMPETLRQEAIASRRLSAVGILFRLLTTYQPGGTGERTSLMRGITDVKVPTGLVESLGTTRLWRRSVGRSEELRVTVDPLVLTGAG</sequence>
<dbReference type="EMBL" id="CAMXCT030000509">
    <property type="protein sequence ID" value="CAL4767044.1"/>
    <property type="molecule type" value="Genomic_DNA"/>
</dbReference>
<dbReference type="EMBL" id="CAMXCT020000509">
    <property type="protein sequence ID" value="CAL1133107.1"/>
    <property type="molecule type" value="Genomic_DNA"/>
</dbReference>
<proteinExistence type="predicted"/>
<protein>
    <submittedName>
        <fullName evidence="1">Uncharacterized protein</fullName>
    </submittedName>
</protein>
<dbReference type="OrthoDB" id="449314at2759"/>
<evidence type="ECO:0000313" key="1">
    <source>
        <dbReference type="EMBL" id="CAI3979732.1"/>
    </source>
</evidence>
<name>A0A9P1FMQ4_9DINO</name>
<accession>A0A9P1FMQ4</accession>
<dbReference type="AlphaFoldDB" id="A0A9P1FMQ4"/>
<evidence type="ECO:0000313" key="2">
    <source>
        <dbReference type="EMBL" id="CAL4767044.1"/>
    </source>
</evidence>
<comment type="caution">
    <text evidence="1">The sequence shown here is derived from an EMBL/GenBank/DDBJ whole genome shotgun (WGS) entry which is preliminary data.</text>
</comment>
<dbReference type="EMBL" id="CAMXCT010000509">
    <property type="protein sequence ID" value="CAI3979732.1"/>
    <property type="molecule type" value="Genomic_DNA"/>
</dbReference>
<organism evidence="1">
    <name type="scientific">Cladocopium goreaui</name>
    <dbReference type="NCBI Taxonomy" id="2562237"/>
    <lineage>
        <taxon>Eukaryota</taxon>
        <taxon>Sar</taxon>
        <taxon>Alveolata</taxon>
        <taxon>Dinophyceae</taxon>
        <taxon>Suessiales</taxon>
        <taxon>Symbiodiniaceae</taxon>
        <taxon>Cladocopium</taxon>
    </lineage>
</organism>